<evidence type="ECO:0000313" key="3">
    <source>
        <dbReference type="Proteomes" id="UP001141806"/>
    </source>
</evidence>
<evidence type="ECO:0000256" key="1">
    <source>
        <dbReference type="SAM" id="MobiDB-lite"/>
    </source>
</evidence>
<dbReference type="Proteomes" id="UP001141806">
    <property type="component" value="Unassembled WGS sequence"/>
</dbReference>
<accession>A0A9Q0KX15</accession>
<keyword evidence="3" id="KW-1185">Reference proteome</keyword>
<comment type="caution">
    <text evidence="2">The sequence shown here is derived from an EMBL/GenBank/DDBJ whole genome shotgun (WGS) entry which is preliminary data.</text>
</comment>
<gene>
    <name evidence="2" type="ORF">NE237_009192</name>
</gene>
<protein>
    <submittedName>
        <fullName evidence="2">Uncharacterized protein</fullName>
    </submittedName>
</protein>
<sequence>MEVEIKCPFCESSFVEEVDSTSDHDSDADPGFDRALSLWVPILLGMMGGGAGRRRFRREEDDDDNQQGESEQENIIESILGRRRRRSSAAILQLVQGFHGGIASKWDSLKSDRKRERECVILINPFNQAVIMRASFDLNQSDNLSQNALGSLLGDYFIGPVLDLLLQHLAENDTNRYGTPPTQKEAIETLPIVKIAASMQCSICLEDFVIGSQNGVNVSSQSSSSSSRGSPSASQTDNN</sequence>
<organism evidence="2 3">
    <name type="scientific">Protea cynaroides</name>
    <dbReference type="NCBI Taxonomy" id="273540"/>
    <lineage>
        <taxon>Eukaryota</taxon>
        <taxon>Viridiplantae</taxon>
        <taxon>Streptophyta</taxon>
        <taxon>Embryophyta</taxon>
        <taxon>Tracheophyta</taxon>
        <taxon>Spermatophyta</taxon>
        <taxon>Magnoliopsida</taxon>
        <taxon>Proteales</taxon>
        <taxon>Proteaceae</taxon>
        <taxon>Protea</taxon>
    </lineage>
</organism>
<dbReference type="OrthoDB" id="21204at2759"/>
<dbReference type="EMBL" id="JAMYWD010000002">
    <property type="protein sequence ID" value="KAJ4978412.1"/>
    <property type="molecule type" value="Genomic_DNA"/>
</dbReference>
<feature type="region of interest" description="Disordered" evidence="1">
    <location>
        <begin position="218"/>
        <end position="239"/>
    </location>
</feature>
<name>A0A9Q0KX15_9MAGN</name>
<dbReference type="AlphaFoldDB" id="A0A9Q0KX15"/>
<evidence type="ECO:0000313" key="2">
    <source>
        <dbReference type="EMBL" id="KAJ4978412.1"/>
    </source>
</evidence>
<reference evidence="2" key="1">
    <citation type="journal article" date="2023" name="Plant J.">
        <title>The genome of the king protea, Protea cynaroides.</title>
        <authorList>
            <person name="Chang J."/>
            <person name="Duong T.A."/>
            <person name="Schoeman C."/>
            <person name="Ma X."/>
            <person name="Roodt D."/>
            <person name="Barker N."/>
            <person name="Li Z."/>
            <person name="Van de Peer Y."/>
            <person name="Mizrachi E."/>
        </authorList>
    </citation>
    <scope>NUCLEOTIDE SEQUENCE</scope>
    <source>
        <tissue evidence="2">Young leaves</tissue>
    </source>
</reference>
<proteinExistence type="predicted"/>